<feature type="domain" description="DUF2726" evidence="1">
    <location>
        <begin position="37"/>
        <end position="158"/>
    </location>
</feature>
<dbReference type="RefSeq" id="WP_035012911.1">
    <property type="nucleotide sequence ID" value="NZ_ARZY01000002.1"/>
</dbReference>
<reference evidence="2 3" key="1">
    <citation type="journal article" date="2014" name="Genome Announc.">
        <title>Draft Genome Sequence of the Agar-Degrading Bacterium Catenovulum sp. Strain DS-2, Isolated from Intestines of Haliotis diversicolor.</title>
        <authorList>
            <person name="Shan D."/>
            <person name="Li X."/>
            <person name="Gu Z."/>
            <person name="Wei G."/>
            <person name="Gao Z."/>
            <person name="Shao Z."/>
        </authorList>
    </citation>
    <scope>NUCLEOTIDE SEQUENCE [LARGE SCALE GENOMIC DNA]</scope>
    <source>
        <strain evidence="2 3">DS-2</strain>
    </source>
</reference>
<dbReference type="EMBL" id="ARZY01000002">
    <property type="protein sequence ID" value="EWH11881.1"/>
    <property type="molecule type" value="Genomic_DNA"/>
</dbReference>
<evidence type="ECO:0000313" key="2">
    <source>
        <dbReference type="EMBL" id="EWH11881.1"/>
    </source>
</evidence>
<dbReference type="AlphaFoldDB" id="W7QJ27"/>
<evidence type="ECO:0000313" key="3">
    <source>
        <dbReference type="Proteomes" id="UP000019276"/>
    </source>
</evidence>
<comment type="caution">
    <text evidence="2">The sequence shown here is derived from an EMBL/GenBank/DDBJ whole genome shotgun (WGS) entry which is preliminary data.</text>
</comment>
<dbReference type="InterPro" id="IPR024402">
    <property type="entry name" value="DUF2726"/>
</dbReference>
<keyword evidence="3" id="KW-1185">Reference proteome</keyword>
<dbReference type="eggNOG" id="COG0551">
    <property type="taxonomic scope" value="Bacteria"/>
</dbReference>
<dbReference type="Proteomes" id="UP000019276">
    <property type="component" value="Unassembled WGS sequence"/>
</dbReference>
<proteinExistence type="predicted"/>
<sequence length="200" mass="22037">MDLLIIVLMMVLVIIAGAAIHFTQTGAPFPFQKRTVLYSQPEVAFMLKLEQAVGDQFRVISRVKLNDLLQPQGNLKPRAVQIAKTKASNKQLDFVLLDRKSFEPVAAIDLVNTESKQGYKAKPDWFVRGALETVGIPHVRIKIKPGYKASEIRECLSAKIGKGKLMPLNVRPVVPKGPTRPVKPLMAKLSAEVDSSQAVA</sequence>
<dbReference type="STRING" id="1328313.DS2_01808"/>
<dbReference type="OrthoDB" id="5600508at2"/>
<protein>
    <recommendedName>
        <fullName evidence="1">DUF2726 domain-containing protein</fullName>
    </recommendedName>
</protein>
<dbReference type="Pfam" id="PF10881">
    <property type="entry name" value="DUF2726"/>
    <property type="match status" value="1"/>
</dbReference>
<accession>W7QJ27</accession>
<organism evidence="2 3">
    <name type="scientific">Catenovulum agarivorans DS-2</name>
    <dbReference type="NCBI Taxonomy" id="1328313"/>
    <lineage>
        <taxon>Bacteria</taxon>
        <taxon>Pseudomonadati</taxon>
        <taxon>Pseudomonadota</taxon>
        <taxon>Gammaproteobacteria</taxon>
        <taxon>Alteromonadales</taxon>
        <taxon>Alteromonadaceae</taxon>
        <taxon>Catenovulum</taxon>
    </lineage>
</organism>
<gene>
    <name evidence="2" type="ORF">DS2_01808</name>
</gene>
<name>W7QJ27_9ALTE</name>
<evidence type="ECO:0000259" key="1">
    <source>
        <dbReference type="Pfam" id="PF10881"/>
    </source>
</evidence>